<dbReference type="AlphaFoldDB" id="A0A4S8MNV1"/>
<evidence type="ECO:0000313" key="3">
    <source>
        <dbReference type="EMBL" id="THV04648.1"/>
    </source>
</evidence>
<dbReference type="PANTHER" id="PTHR33096:SF1">
    <property type="entry name" value="CXC1-LIKE CYSTEINE CLUSTER ASSOCIATED WITH KDZ TRANSPOSASES DOMAIN-CONTAINING PROTEIN"/>
    <property type="match status" value="1"/>
</dbReference>
<feature type="domain" description="CxC2-like cysteine cluster KDZ transposase-associated" evidence="2">
    <location>
        <begin position="82"/>
        <end position="184"/>
    </location>
</feature>
<dbReference type="OrthoDB" id="3256058at2759"/>
<dbReference type="PANTHER" id="PTHR33096">
    <property type="entry name" value="CXC2 DOMAIN-CONTAINING PROTEIN"/>
    <property type="match status" value="1"/>
</dbReference>
<accession>A0A4S8MNV1</accession>
<protein>
    <recommendedName>
        <fullName evidence="2">CxC2-like cysteine cluster KDZ transposase-associated domain-containing protein</fullName>
    </recommendedName>
</protein>
<dbReference type="InterPro" id="IPR040521">
    <property type="entry name" value="KDZ"/>
</dbReference>
<dbReference type="Pfam" id="PF18758">
    <property type="entry name" value="KDZ"/>
    <property type="match status" value="1"/>
</dbReference>
<proteinExistence type="predicted"/>
<organism evidence="3 4">
    <name type="scientific">Dendrothele bispora (strain CBS 962.96)</name>
    <dbReference type="NCBI Taxonomy" id="1314807"/>
    <lineage>
        <taxon>Eukaryota</taxon>
        <taxon>Fungi</taxon>
        <taxon>Dikarya</taxon>
        <taxon>Basidiomycota</taxon>
        <taxon>Agaricomycotina</taxon>
        <taxon>Agaricomycetes</taxon>
        <taxon>Agaricomycetidae</taxon>
        <taxon>Agaricales</taxon>
        <taxon>Agaricales incertae sedis</taxon>
        <taxon>Dendrothele</taxon>
    </lineage>
</organism>
<dbReference type="Proteomes" id="UP000297245">
    <property type="component" value="Unassembled WGS sequence"/>
</dbReference>
<evidence type="ECO:0000256" key="1">
    <source>
        <dbReference type="SAM" id="SignalP"/>
    </source>
</evidence>
<feature type="signal peptide" evidence="1">
    <location>
        <begin position="1"/>
        <end position="17"/>
    </location>
</feature>
<evidence type="ECO:0000313" key="4">
    <source>
        <dbReference type="Proteomes" id="UP000297245"/>
    </source>
</evidence>
<keyword evidence="1" id="KW-0732">Signal</keyword>
<feature type="chain" id="PRO_5020531100" description="CxC2-like cysteine cluster KDZ transposase-associated domain-containing protein" evidence="1">
    <location>
        <begin position="18"/>
        <end position="850"/>
    </location>
</feature>
<evidence type="ECO:0000259" key="2">
    <source>
        <dbReference type="Pfam" id="PF18803"/>
    </source>
</evidence>
<keyword evidence="4" id="KW-1185">Reference proteome</keyword>
<dbReference type="InterPro" id="IPR041457">
    <property type="entry name" value="CxC2_KDZ-assoc"/>
</dbReference>
<dbReference type="EMBL" id="ML179054">
    <property type="protein sequence ID" value="THV04648.1"/>
    <property type="molecule type" value="Genomic_DNA"/>
</dbReference>
<reference evidence="3 4" key="1">
    <citation type="journal article" date="2019" name="Nat. Ecol. Evol.">
        <title>Megaphylogeny resolves global patterns of mushroom evolution.</title>
        <authorList>
            <person name="Varga T."/>
            <person name="Krizsan K."/>
            <person name="Foldi C."/>
            <person name="Dima B."/>
            <person name="Sanchez-Garcia M."/>
            <person name="Sanchez-Ramirez S."/>
            <person name="Szollosi G.J."/>
            <person name="Szarkandi J.G."/>
            <person name="Papp V."/>
            <person name="Albert L."/>
            <person name="Andreopoulos W."/>
            <person name="Angelini C."/>
            <person name="Antonin V."/>
            <person name="Barry K.W."/>
            <person name="Bougher N.L."/>
            <person name="Buchanan P."/>
            <person name="Buyck B."/>
            <person name="Bense V."/>
            <person name="Catcheside P."/>
            <person name="Chovatia M."/>
            <person name="Cooper J."/>
            <person name="Damon W."/>
            <person name="Desjardin D."/>
            <person name="Finy P."/>
            <person name="Geml J."/>
            <person name="Haridas S."/>
            <person name="Hughes K."/>
            <person name="Justo A."/>
            <person name="Karasinski D."/>
            <person name="Kautmanova I."/>
            <person name="Kiss B."/>
            <person name="Kocsube S."/>
            <person name="Kotiranta H."/>
            <person name="LaButti K.M."/>
            <person name="Lechner B.E."/>
            <person name="Liimatainen K."/>
            <person name="Lipzen A."/>
            <person name="Lukacs Z."/>
            <person name="Mihaltcheva S."/>
            <person name="Morgado L.N."/>
            <person name="Niskanen T."/>
            <person name="Noordeloos M.E."/>
            <person name="Ohm R.A."/>
            <person name="Ortiz-Santana B."/>
            <person name="Ovrebo C."/>
            <person name="Racz N."/>
            <person name="Riley R."/>
            <person name="Savchenko A."/>
            <person name="Shiryaev A."/>
            <person name="Soop K."/>
            <person name="Spirin V."/>
            <person name="Szebenyi C."/>
            <person name="Tomsovsky M."/>
            <person name="Tulloss R.E."/>
            <person name="Uehling J."/>
            <person name="Grigoriev I.V."/>
            <person name="Vagvolgyi C."/>
            <person name="Papp T."/>
            <person name="Martin F.M."/>
            <person name="Miettinen O."/>
            <person name="Hibbett D.S."/>
            <person name="Nagy L.G."/>
        </authorList>
    </citation>
    <scope>NUCLEOTIDE SEQUENCE [LARGE SCALE GENOMIC DNA]</scope>
    <source>
        <strain evidence="3 4">CBS 962.96</strain>
    </source>
</reference>
<name>A0A4S8MNV1_DENBC</name>
<sequence length="850" mass="96911">MLPFLGSLFAWVAYLFRKDYDERIGQWCSCGSWKRTIRCTDCFFPTCLCEGCFLEAHASNPTHWANVWDDEKGHFVRKDICHLGYVTTIGHGGDTCRHVSYESEAKWFTLVDVNGIHRTRLAFCKCDSNVDKVDLLLKAGIFPATVDNPDTGFTFALLDFYNLDTLISKKSAYDICAALRRRTNPDFPQEPSDVYKQFLRVMHVWRALEMFKQSGQGHNIDEVMEVMVPGWQKRSLITPCFACPQPGFNMEEEVVDEDEMKHLETLFLSADGHFGLQRKLKTDDPDDVALTEDMGLFPDRDQYERYSNTCPATTEKTTCAQLKAAQMQNKAKFSGCVTSGVVGITCARHSVFQRGGMVDMKSGEKYADLLHDFPLISDKVVRFGLTDYALAGVLMALILVSTVVLTYDIACQYHVNLIRRFTENLSDTQFAGRHLEDVVSGITCLVPKLHLQGHIANCQYRYSLNFTKFMGRTCGEGIEGTWAEAKQAGGMTREMNAGHRIDTLNAIQNDWNLMKMHKLADSLFVKLDHAKATVRRKLAHYCALSKQNGKTRMEAWLKLSTDPVWNGKEVESVYRMKEEKGSFLGQGKVLRELLEGEINDNEALDVRSTAPISLFVNRGLKLQAQQYVTKHLRTVANLLRRPDQTPTETLEATRQQLSLRVAIDKWRAEQQQHCPSVMDLVVDQDFAHPESEKLYLPSDLNEEQRDVHGMRRLVDVEMRLRKGEANDAIRCLRSALRDRKTVLVAKNKPQNFVVGTQRNIRSLQVVQQSQDKVTKHKLKYIACRKAMIELGLPEGDSEYPKLRDEDLRNKDVRDFIELGEGSREDSWLWRTGGLGSMSAEEKTRYDFEGM</sequence>
<gene>
    <name evidence="3" type="ORF">K435DRAFT_649011</name>
</gene>
<dbReference type="Pfam" id="PF18803">
    <property type="entry name" value="CxC2"/>
    <property type="match status" value="1"/>
</dbReference>